<evidence type="ECO:0000313" key="2">
    <source>
        <dbReference type="EMBL" id="JAS44708.1"/>
    </source>
</evidence>
<evidence type="ECO:0000256" key="1">
    <source>
        <dbReference type="SAM" id="Phobius"/>
    </source>
</evidence>
<proteinExistence type="predicted"/>
<sequence>MAWSQEGFFSRIWDLNFICKLIALSINIFCIVVWTSGVEDESLPANNEHELALMYHTIPAFTVILSVLLGMFLVGEVPGLITQKVYIFTGLTLYLIVGTVGIQNSVDNDYPPMMLVMSLMCIAAAGAMALDFLKLENFFKHSSGSGVQPSASEFEHYRNYH</sequence>
<protein>
    <submittedName>
        <fullName evidence="2">Uncharacterized protein</fullName>
    </submittedName>
</protein>
<feature type="transmembrane region" description="Helical" evidence="1">
    <location>
        <begin position="12"/>
        <end position="34"/>
    </location>
</feature>
<keyword evidence="1" id="KW-0812">Transmembrane</keyword>
<dbReference type="AlphaFoldDB" id="A0A1B6F3E1"/>
<name>A0A1B6F3E1_9HEMI</name>
<accession>A0A1B6F3E1</accession>
<feature type="transmembrane region" description="Helical" evidence="1">
    <location>
        <begin position="85"/>
        <end position="102"/>
    </location>
</feature>
<feature type="transmembrane region" description="Helical" evidence="1">
    <location>
        <begin position="54"/>
        <end position="73"/>
    </location>
</feature>
<keyword evidence="1" id="KW-0472">Membrane</keyword>
<keyword evidence="1" id="KW-1133">Transmembrane helix</keyword>
<gene>
    <name evidence="2" type="ORF">g.16770</name>
</gene>
<reference evidence="2" key="1">
    <citation type="submission" date="2015-11" db="EMBL/GenBank/DDBJ databases">
        <title>De novo transcriptome assembly of four potential Pierce s Disease insect vectors from Arizona vineyards.</title>
        <authorList>
            <person name="Tassone E.E."/>
        </authorList>
    </citation>
    <scope>NUCLEOTIDE SEQUENCE</scope>
</reference>
<organism evidence="2">
    <name type="scientific">Cuerna arida</name>
    <dbReference type="NCBI Taxonomy" id="1464854"/>
    <lineage>
        <taxon>Eukaryota</taxon>
        <taxon>Metazoa</taxon>
        <taxon>Ecdysozoa</taxon>
        <taxon>Arthropoda</taxon>
        <taxon>Hexapoda</taxon>
        <taxon>Insecta</taxon>
        <taxon>Pterygota</taxon>
        <taxon>Neoptera</taxon>
        <taxon>Paraneoptera</taxon>
        <taxon>Hemiptera</taxon>
        <taxon>Auchenorrhyncha</taxon>
        <taxon>Membracoidea</taxon>
        <taxon>Cicadellidae</taxon>
        <taxon>Cicadellinae</taxon>
        <taxon>Proconiini</taxon>
        <taxon>Cuerna</taxon>
    </lineage>
</organism>
<dbReference type="EMBL" id="GECZ01025061">
    <property type="protein sequence ID" value="JAS44708.1"/>
    <property type="molecule type" value="Transcribed_RNA"/>
</dbReference>
<feature type="transmembrane region" description="Helical" evidence="1">
    <location>
        <begin position="114"/>
        <end position="133"/>
    </location>
</feature>